<dbReference type="InterPro" id="IPR000873">
    <property type="entry name" value="AMP-dep_synth/lig_dom"/>
</dbReference>
<dbReference type="Gene3D" id="3.30.300.30">
    <property type="match status" value="1"/>
</dbReference>
<dbReference type="InterPro" id="IPR020845">
    <property type="entry name" value="AMP-binding_CS"/>
</dbReference>
<dbReference type="KEGG" id="mne:D174_05115"/>
<dbReference type="GO" id="GO:0006631">
    <property type="term" value="P:fatty acid metabolic process"/>
    <property type="evidence" value="ECO:0007669"/>
    <property type="project" value="TreeGrafter"/>
</dbReference>
<dbReference type="AlphaFoldDB" id="V5XJ75"/>
<keyword evidence="2" id="KW-0436">Ligase</keyword>
<evidence type="ECO:0000256" key="1">
    <source>
        <dbReference type="ARBA" id="ARBA00006432"/>
    </source>
</evidence>
<dbReference type="eggNOG" id="COG0318">
    <property type="taxonomic scope" value="Bacteria"/>
</dbReference>
<dbReference type="Pfam" id="PF00501">
    <property type="entry name" value="AMP-binding"/>
    <property type="match status" value="1"/>
</dbReference>
<feature type="region of interest" description="Disordered" evidence="3">
    <location>
        <begin position="146"/>
        <end position="170"/>
    </location>
</feature>
<evidence type="ECO:0000313" key="7">
    <source>
        <dbReference type="Proteomes" id="UP000018763"/>
    </source>
</evidence>
<dbReference type="SMR" id="V5XJ75"/>
<evidence type="ECO:0000256" key="3">
    <source>
        <dbReference type="SAM" id="MobiDB-lite"/>
    </source>
</evidence>
<dbReference type="Pfam" id="PF13193">
    <property type="entry name" value="AMP-binding_C"/>
    <property type="match status" value="1"/>
</dbReference>
<evidence type="ECO:0000259" key="4">
    <source>
        <dbReference type="Pfam" id="PF00501"/>
    </source>
</evidence>
<evidence type="ECO:0000259" key="5">
    <source>
        <dbReference type="Pfam" id="PF13193"/>
    </source>
</evidence>
<organism evidence="6 7">
    <name type="scientific">Mycolicibacterium neoaurum VKM Ac-1815D</name>
    <dbReference type="NCBI Taxonomy" id="700508"/>
    <lineage>
        <taxon>Bacteria</taxon>
        <taxon>Bacillati</taxon>
        <taxon>Actinomycetota</taxon>
        <taxon>Actinomycetes</taxon>
        <taxon>Mycobacteriales</taxon>
        <taxon>Mycobacteriaceae</taxon>
        <taxon>Mycolicibacterium</taxon>
    </lineage>
</organism>
<keyword evidence="7" id="KW-1185">Reference proteome</keyword>
<dbReference type="PANTHER" id="PTHR43201:SF5">
    <property type="entry name" value="MEDIUM-CHAIN ACYL-COA LIGASE ACSF2, MITOCHONDRIAL"/>
    <property type="match status" value="1"/>
</dbReference>
<evidence type="ECO:0000313" key="6">
    <source>
        <dbReference type="EMBL" id="AHC27836.1"/>
    </source>
</evidence>
<dbReference type="SUPFAM" id="SSF56801">
    <property type="entry name" value="Acetyl-CoA synthetase-like"/>
    <property type="match status" value="1"/>
</dbReference>
<dbReference type="Gene3D" id="3.40.50.12780">
    <property type="entry name" value="N-terminal domain of ligase-like"/>
    <property type="match status" value="1"/>
</dbReference>
<dbReference type="PROSITE" id="PS00455">
    <property type="entry name" value="AMP_BINDING"/>
    <property type="match status" value="1"/>
</dbReference>
<dbReference type="PANTHER" id="PTHR43201">
    <property type="entry name" value="ACYL-COA SYNTHETASE"/>
    <property type="match status" value="1"/>
</dbReference>
<gene>
    <name evidence="6" type="ORF">D174_05115</name>
</gene>
<protein>
    <recommendedName>
        <fullName evidence="8">Acyl-CoA synthetase</fullName>
    </recommendedName>
</protein>
<dbReference type="InterPro" id="IPR025110">
    <property type="entry name" value="AMP-bd_C"/>
</dbReference>
<reference evidence="6 7" key="1">
    <citation type="journal article" date="2014" name="Genome Announc.">
        <title>Complete Genome Sequence of Sterol-Transforming Mycobacterium neoaurum Strain VKM Ac-1815D.</title>
        <authorList>
            <person name="Shtratnikova V.Y."/>
            <person name="Bragin E.Y."/>
            <person name="Dovbnya D.V."/>
            <person name="Pekov Y.A."/>
            <person name="Schelkunov M.I."/>
            <person name="Strizhov N."/>
            <person name="Ivashina T.V."/>
            <person name="Ashapkin V.V."/>
            <person name="Donova M.V."/>
        </authorList>
    </citation>
    <scope>NUCLEOTIDE SEQUENCE [LARGE SCALE GENOMIC DNA]</scope>
    <source>
        <strain evidence="6 7">VKM Ac-1815D</strain>
    </source>
</reference>
<dbReference type="GO" id="GO:0031956">
    <property type="term" value="F:medium-chain fatty acid-CoA ligase activity"/>
    <property type="evidence" value="ECO:0007669"/>
    <property type="project" value="TreeGrafter"/>
</dbReference>
<sequence>MYGQFMTEWTDRRVGDLIPTRAARFPDRELFRFDERRVSYVEFDSWVTAVAADMHRHGVTRGDRILVQLPNCLEALVLQVAAFRIGAIDVPVIPIYRTHETRQIIADTRPAVIAAASGLGSRRPQHEIDGILHDLGHQPAVRYSVGQPSSGWHQLPDADPNGTAGPDLPEPADPDDAALILYTSGTTSAPKGAVLDSRSLLAQIRNMVSSAALDETTVLAVGTPLSHLSGFVAGLLLPAYLGARAVILPSWRPEEAVELIDAERVTTMMGATVFLQDLVSQYAGGAAPGHRLGHYMCAGSAIPPGLIDDAERVGIFATRHYGMTETAGICTGSDRSDPAQRRREWDGRVLPGMQIQAVDDDRRPLADGCAGELRIRGPQLFSGYTDPGLNAAQFDADGWFYPGDVGVLDDGWLRMTGRSKDIVNRGGEKFSTQDIEQALLTHPDIVAAAVTAVPDSRLGEAVGAWIVLADGVQWPGPSSYLRHLDSAHLAKAKFPVEWHVVQQIPTTASGKVQKYALHQIPDLATATQARLS</sequence>
<name>V5XJ75_MYCNE</name>
<dbReference type="EMBL" id="CP006936">
    <property type="protein sequence ID" value="AHC27836.1"/>
    <property type="molecule type" value="Genomic_DNA"/>
</dbReference>
<proteinExistence type="inferred from homology"/>
<feature type="domain" description="AMP-dependent synthetase/ligase" evidence="4">
    <location>
        <begin position="20"/>
        <end position="384"/>
    </location>
</feature>
<comment type="similarity">
    <text evidence="1">Belongs to the ATP-dependent AMP-binding enzyme family.</text>
</comment>
<evidence type="ECO:0000256" key="2">
    <source>
        <dbReference type="ARBA" id="ARBA00022598"/>
    </source>
</evidence>
<dbReference type="InterPro" id="IPR042099">
    <property type="entry name" value="ANL_N_sf"/>
</dbReference>
<dbReference type="InterPro" id="IPR045851">
    <property type="entry name" value="AMP-bd_C_sf"/>
</dbReference>
<feature type="domain" description="AMP-binding enzyme C-terminal" evidence="5">
    <location>
        <begin position="435"/>
        <end position="511"/>
    </location>
</feature>
<accession>V5XJ75</accession>
<evidence type="ECO:0008006" key="8">
    <source>
        <dbReference type="Google" id="ProtNLM"/>
    </source>
</evidence>
<dbReference type="Proteomes" id="UP000018763">
    <property type="component" value="Chromosome"/>
</dbReference>